<accession>A0A379JI01</accession>
<dbReference type="Proteomes" id="UP000255467">
    <property type="component" value="Unassembled WGS sequence"/>
</dbReference>
<evidence type="ECO:0000256" key="2">
    <source>
        <dbReference type="ARBA" id="ARBA00022692"/>
    </source>
</evidence>
<evidence type="ECO:0000259" key="8">
    <source>
        <dbReference type="Pfam" id="PF25145"/>
    </source>
</evidence>
<dbReference type="RefSeq" id="WP_218007308.1">
    <property type="nucleotide sequence ID" value="NZ_UGRY01000004.1"/>
</dbReference>
<reference evidence="9 10" key="1">
    <citation type="submission" date="2018-06" db="EMBL/GenBank/DDBJ databases">
        <authorList>
            <consortium name="Pathogen Informatics"/>
            <person name="Doyle S."/>
        </authorList>
    </citation>
    <scope>NUCLEOTIDE SEQUENCE [LARGE SCALE GENOMIC DNA]</scope>
    <source>
        <strain evidence="9 10">NCTC1934</strain>
    </source>
</reference>
<dbReference type="PANTHER" id="PTHR33507">
    <property type="entry name" value="INNER MEMBRANE PROTEIN YBBJ"/>
    <property type="match status" value="1"/>
</dbReference>
<dbReference type="PANTHER" id="PTHR33507:SF4">
    <property type="entry name" value="NODULATION COMPETITIVENESS PROTEIN NFED"/>
    <property type="match status" value="1"/>
</dbReference>
<feature type="transmembrane region" description="Helical" evidence="5">
    <location>
        <begin position="322"/>
        <end position="340"/>
    </location>
</feature>
<sequence length="443" mass="45598">MNTGLHRSAIAPALLLLLAGAVALVSALLGGGTAHGQQADSGVLATSVDGPITTVVADHLREGVQRAEREQRRAFLLELDTPGGLDTAMRAIVREFLDAQVPVVVYVAPSGARAASAGSIITSAAHIAAMAPGTTIGAATPVDAASGEEAGGKVVEDAAAYAVSIAEQRGRDTEFAEDTVREGRAVTDREAVEIGAVDLVAADRATLLTEIDGRTVRLADGTETTLRTADAAVDDYRMGTFAQLRQTLANPTLAFLLLSLGSLAILYELASPGAGLGGVLGAVMLALAFVSLAVLPVNIAGLLLLGLAVALFVAELFTPGIGVFAAGGAIALAVSGLMLFDEPFDVDPRVLWPTAVVVGLGAALAGRLALRARRAPTVSGSQTLIGQETTIEEAEGERGRARLEGSWWNVRSDGPPLRAGQRVRVVDLHELTLVVEPLTPEKK</sequence>
<name>A0A379JI01_9NOCA</name>
<dbReference type="InterPro" id="IPR056739">
    <property type="entry name" value="NfeD_membrane"/>
</dbReference>
<evidence type="ECO:0000256" key="5">
    <source>
        <dbReference type="SAM" id="Phobius"/>
    </source>
</evidence>
<feature type="domain" description="NfeD-like C-terminal" evidence="6">
    <location>
        <begin position="382"/>
        <end position="437"/>
    </location>
</feature>
<dbReference type="InterPro" id="IPR052165">
    <property type="entry name" value="Membrane_assoc_protease"/>
</dbReference>
<dbReference type="STRING" id="1406858.GCA_000710895_03867"/>
<evidence type="ECO:0000256" key="4">
    <source>
        <dbReference type="ARBA" id="ARBA00023136"/>
    </source>
</evidence>
<dbReference type="GO" id="GO:0016020">
    <property type="term" value="C:membrane"/>
    <property type="evidence" value="ECO:0007669"/>
    <property type="project" value="UniProtKB-SubCell"/>
</dbReference>
<protein>
    <submittedName>
        <fullName evidence="9">NfeD-like C-terminal, partner-binding</fullName>
    </submittedName>
</protein>
<keyword evidence="4 5" id="KW-0472">Membrane</keyword>
<dbReference type="InterPro" id="IPR056738">
    <property type="entry name" value="NfeD1b_N"/>
</dbReference>
<feature type="transmembrane region" description="Helical" evidence="5">
    <location>
        <begin position="248"/>
        <end position="267"/>
    </location>
</feature>
<dbReference type="InterPro" id="IPR029045">
    <property type="entry name" value="ClpP/crotonase-like_dom_sf"/>
</dbReference>
<dbReference type="AlphaFoldDB" id="A0A379JI01"/>
<feature type="domain" description="NfeD1b N-terminal" evidence="8">
    <location>
        <begin position="49"/>
        <end position="189"/>
    </location>
</feature>
<dbReference type="Gene3D" id="3.90.226.10">
    <property type="entry name" value="2-enoyl-CoA Hydratase, Chain A, domain 1"/>
    <property type="match status" value="1"/>
</dbReference>
<organism evidence="9 10">
    <name type="scientific">Nocardia otitidiscaviarum</name>
    <dbReference type="NCBI Taxonomy" id="1823"/>
    <lineage>
        <taxon>Bacteria</taxon>
        <taxon>Bacillati</taxon>
        <taxon>Actinomycetota</taxon>
        <taxon>Actinomycetes</taxon>
        <taxon>Mycobacteriales</taxon>
        <taxon>Nocardiaceae</taxon>
        <taxon>Nocardia</taxon>
    </lineage>
</organism>
<comment type="subcellular location">
    <subcellularLocation>
        <location evidence="1">Membrane</location>
        <topology evidence="1">Multi-pass membrane protein</topology>
    </subcellularLocation>
</comment>
<evidence type="ECO:0000313" key="10">
    <source>
        <dbReference type="Proteomes" id="UP000255467"/>
    </source>
</evidence>
<dbReference type="SUPFAM" id="SSF141322">
    <property type="entry name" value="NfeD domain-like"/>
    <property type="match status" value="1"/>
</dbReference>
<keyword evidence="3 5" id="KW-1133">Transmembrane helix</keyword>
<dbReference type="Pfam" id="PF24961">
    <property type="entry name" value="NfeD_membrane"/>
    <property type="match status" value="1"/>
</dbReference>
<dbReference type="Gene3D" id="2.40.50.140">
    <property type="entry name" value="Nucleic acid-binding proteins"/>
    <property type="match status" value="1"/>
</dbReference>
<keyword evidence="2 5" id="KW-0812">Transmembrane</keyword>
<dbReference type="SUPFAM" id="SSF52096">
    <property type="entry name" value="ClpP/crotonase"/>
    <property type="match status" value="1"/>
</dbReference>
<feature type="domain" description="NfeD integral membrane" evidence="7">
    <location>
        <begin position="253"/>
        <end position="364"/>
    </location>
</feature>
<evidence type="ECO:0000256" key="3">
    <source>
        <dbReference type="ARBA" id="ARBA00022989"/>
    </source>
</evidence>
<evidence type="ECO:0000259" key="6">
    <source>
        <dbReference type="Pfam" id="PF01957"/>
    </source>
</evidence>
<gene>
    <name evidence="9" type="ORF">NCTC1934_05313</name>
</gene>
<evidence type="ECO:0000259" key="7">
    <source>
        <dbReference type="Pfam" id="PF24961"/>
    </source>
</evidence>
<dbReference type="InterPro" id="IPR002810">
    <property type="entry name" value="NfeD-like_C"/>
</dbReference>
<evidence type="ECO:0000313" key="9">
    <source>
        <dbReference type="EMBL" id="SUD47986.1"/>
    </source>
</evidence>
<keyword evidence="10" id="KW-1185">Reference proteome</keyword>
<dbReference type="EMBL" id="UGRY01000004">
    <property type="protein sequence ID" value="SUD47986.1"/>
    <property type="molecule type" value="Genomic_DNA"/>
</dbReference>
<feature type="transmembrane region" description="Helical" evidence="5">
    <location>
        <begin position="352"/>
        <end position="370"/>
    </location>
</feature>
<dbReference type="Pfam" id="PF25145">
    <property type="entry name" value="NfeD1b_N"/>
    <property type="match status" value="1"/>
</dbReference>
<evidence type="ECO:0000256" key="1">
    <source>
        <dbReference type="ARBA" id="ARBA00004141"/>
    </source>
</evidence>
<proteinExistence type="predicted"/>
<dbReference type="CDD" id="cd07020">
    <property type="entry name" value="Clp_protease_NfeD_1"/>
    <property type="match status" value="1"/>
</dbReference>
<dbReference type="Pfam" id="PF01957">
    <property type="entry name" value="NfeD"/>
    <property type="match status" value="1"/>
</dbReference>
<dbReference type="InterPro" id="IPR012340">
    <property type="entry name" value="NA-bd_OB-fold"/>
</dbReference>